<dbReference type="KEGG" id="als:DJ013_01160"/>
<dbReference type="Proteomes" id="UP000249873">
    <property type="component" value="Chromosome"/>
</dbReference>
<dbReference type="EMBL" id="CP029480">
    <property type="protein sequence ID" value="AWV96863.1"/>
    <property type="molecule type" value="Genomic_DNA"/>
</dbReference>
<dbReference type="PROSITE" id="PS50293">
    <property type="entry name" value="TPR_REGION"/>
    <property type="match status" value="1"/>
</dbReference>
<accession>A0A2Z4G708</accession>
<feature type="repeat" description="TPR" evidence="1">
    <location>
        <begin position="111"/>
        <end position="144"/>
    </location>
</feature>
<dbReference type="OrthoDB" id="739506at2"/>
<feature type="repeat" description="TPR" evidence="1">
    <location>
        <begin position="247"/>
        <end position="280"/>
    </location>
</feature>
<keyword evidence="2" id="KW-0732">Signal</keyword>
<dbReference type="Gene3D" id="1.25.40.10">
    <property type="entry name" value="Tetratricopeptide repeat domain"/>
    <property type="match status" value="2"/>
</dbReference>
<evidence type="ECO:0000313" key="3">
    <source>
        <dbReference type="EMBL" id="AWV96863.1"/>
    </source>
</evidence>
<keyword evidence="4" id="KW-1185">Reference proteome</keyword>
<feature type="signal peptide" evidence="2">
    <location>
        <begin position="1"/>
        <end position="19"/>
    </location>
</feature>
<evidence type="ECO:0000313" key="4">
    <source>
        <dbReference type="Proteomes" id="UP000249873"/>
    </source>
</evidence>
<dbReference type="AlphaFoldDB" id="A0A2Z4G708"/>
<dbReference type="PANTHER" id="PTHR44395">
    <property type="match status" value="1"/>
</dbReference>
<name>A0A2Z4G708_9BACT</name>
<evidence type="ECO:0000256" key="1">
    <source>
        <dbReference type="PROSITE-ProRule" id="PRU00339"/>
    </source>
</evidence>
<dbReference type="InterPro" id="IPR011990">
    <property type="entry name" value="TPR-like_helical_dom_sf"/>
</dbReference>
<protein>
    <submittedName>
        <fullName evidence="3">Uncharacterized protein</fullName>
    </submittedName>
</protein>
<proteinExistence type="predicted"/>
<dbReference type="InterPro" id="IPR019734">
    <property type="entry name" value="TPR_rpt"/>
</dbReference>
<dbReference type="SUPFAM" id="SSF81901">
    <property type="entry name" value="HCP-like"/>
    <property type="match status" value="1"/>
</dbReference>
<gene>
    <name evidence="3" type="ORF">DJ013_01160</name>
</gene>
<reference evidence="3 4" key="1">
    <citation type="submission" date="2018-05" db="EMBL/GenBank/DDBJ databases">
        <title>Complete genome sequence of Arcticibacterium luteifluviistationis SM1504T, a cytophagaceae bacterium isolated from Arctic surface seawater.</title>
        <authorList>
            <person name="Li Y."/>
            <person name="Qin Q.-L."/>
        </authorList>
    </citation>
    <scope>NUCLEOTIDE SEQUENCE [LARGE SCALE GENOMIC DNA]</scope>
    <source>
        <strain evidence="3 4">SM1504</strain>
    </source>
</reference>
<keyword evidence="1" id="KW-0802">TPR repeat</keyword>
<dbReference type="Pfam" id="PF13181">
    <property type="entry name" value="TPR_8"/>
    <property type="match status" value="1"/>
</dbReference>
<dbReference type="Pfam" id="PF00515">
    <property type="entry name" value="TPR_1"/>
    <property type="match status" value="1"/>
</dbReference>
<evidence type="ECO:0000256" key="2">
    <source>
        <dbReference type="SAM" id="SignalP"/>
    </source>
</evidence>
<sequence>MKKIVFALSFLVTAQLSQAQSVLDMANDAQCQTQENLLKPMIKSSEHAKRSLKPTTWIRLSEGYANYTTACGKDSTSAKQAWSAIHKAQELDTDGEYTDDIKAVMNGDLMYSAVMNQGVAHYNVGSLEKAVELFLIGMEVQPTDTLSSFYAGIVSNQLGNFDDASKAFQQYIEVANGRDAVSYYTLSTIAKEKGNLEESIKWLKKGVEDTGDKDIQGELINTYISNEMLDEAVGDMESLVASDPTNSNNLLNLGILYDNQGKKQKALDIYSKVLEMDPDNYDCNFNLAVFYFNDAVEIKKEVDAMDMKTYQKEGAAIEAKACAAFIKSKPYFEACDRIRPGTPDIVEPLNNLKNVLVQCK</sequence>
<dbReference type="RefSeq" id="WP_111369965.1">
    <property type="nucleotide sequence ID" value="NZ_CP029480.1"/>
</dbReference>
<dbReference type="PANTHER" id="PTHR44395:SF1">
    <property type="entry name" value="PROTEIN O-MANNOSYL-TRANSFERASE TMTC3"/>
    <property type="match status" value="1"/>
</dbReference>
<dbReference type="PROSITE" id="PS50005">
    <property type="entry name" value="TPR"/>
    <property type="match status" value="2"/>
</dbReference>
<organism evidence="3 4">
    <name type="scientific">Arcticibacterium luteifluviistationis</name>
    <dbReference type="NCBI Taxonomy" id="1784714"/>
    <lineage>
        <taxon>Bacteria</taxon>
        <taxon>Pseudomonadati</taxon>
        <taxon>Bacteroidota</taxon>
        <taxon>Cytophagia</taxon>
        <taxon>Cytophagales</taxon>
        <taxon>Leadbetterellaceae</taxon>
        <taxon>Arcticibacterium</taxon>
    </lineage>
</organism>
<dbReference type="SMART" id="SM00028">
    <property type="entry name" value="TPR"/>
    <property type="match status" value="3"/>
</dbReference>
<feature type="chain" id="PRO_5016306352" evidence="2">
    <location>
        <begin position="20"/>
        <end position="360"/>
    </location>
</feature>